<gene>
    <name evidence="1" type="ORF">J1N35_036675</name>
</gene>
<dbReference type="OrthoDB" id="5307922at2759"/>
<comment type="caution">
    <text evidence="1">The sequence shown here is derived from an EMBL/GenBank/DDBJ whole genome shotgun (WGS) entry which is preliminary data.</text>
</comment>
<protein>
    <submittedName>
        <fullName evidence="1">Uncharacterized protein</fullName>
    </submittedName>
</protein>
<accession>A0A9D3UIC5</accession>
<evidence type="ECO:0000313" key="2">
    <source>
        <dbReference type="Proteomes" id="UP000828251"/>
    </source>
</evidence>
<dbReference type="AlphaFoldDB" id="A0A9D3UIC5"/>
<proteinExistence type="predicted"/>
<dbReference type="Proteomes" id="UP000828251">
    <property type="component" value="Unassembled WGS sequence"/>
</dbReference>
<reference evidence="1 2" key="1">
    <citation type="journal article" date="2021" name="Plant Biotechnol. J.">
        <title>Multi-omics assisted identification of the key and species-specific regulatory components of drought-tolerant mechanisms in Gossypium stocksii.</title>
        <authorList>
            <person name="Yu D."/>
            <person name="Ke L."/>
            <person name="Zhang D."/>
            <person name="Wu Y."/>
            <person name="Sun Y."/>
            <person name="Mei J."/>
            <person name="Sun J."/>
            <person name="Sun Y."/>
        </authorList>
    </citation>
    <scope>NUCLEOTIDE SEQUENCE [LARGE SCALE GENOMIC DNA]</scope>
    <source>
        <strain evidence="2">cv. E1</strain>
        <tissue evidence="1">Leaf</tissue>
    </source>
</reference>
<name>A0A9D3UIC5_9ROSI</name>
<dbReference type="EMBL" id="JAIQCV010000011">
    <property type="protein sequence ID" value="KAH1045891.1"/>
    <property type="molecule type" value="Genomic_DNA"/>
</dbReference>
<keyword evidence="2" id="KW-1185">Reference proteome</keyword>
<evidence type="ECO:0000313" key="1">
    <source>
        <dbReference type="EMBL" id="KAH1045891.1"/>
    </source>
</evidence>
<organism evidence="1 2">
    <name type="scientific">Gossypium stocksii</name>
    <dbReference type="NCBI Taxonomy" id="47602"/>
    <lineage>
        <taxon>Eukaryota</taxon>
        <taxon>Viridiplantae</taxon>
        <taxon>Streptophyta</taxon>
        <taxon>Embryophyta</taxon>
        <taxon>Tracheophyta</taxon>
        <taxon>Spermatophyta</taxon>
        <taxon>Magnoliopsida</taxon>
        <taxon>eudicotyledons</taxon>
        <taxon>Gunneridae</taxon>
        <taxon>Pentapetalae</taxon>
        <taxon>rosids</taxon>
        <taxon>malvids</taxon>
        <taxon>Malvales</taxon>
        <taxon>Malvaceae</taxon>
        <taxon>Malvoideae</taxon>
        <taxon>Gossypium</taxon>
    </lineage>
</organism>
<sequence>MDVSNSKGSSYRLKAARDQLGYLYDVEERKCDTYIRYIVQKKKPIKTKTKEEKNESIKKKQNFKFNMHDPKAAPKILAKLPRVSNYIKRNKNGRERLRTIENDAPDPIRMKFNEEAKVLKILDGKGASTFISISEVKE</sequence>